<gene>
    <name evidence="2" type="ORF">JH146_1408</name>
</gene>
<keyword evidence="3" id="KW-1185">Reference proteome</keyword>
<dbReference type="GeneID" id="24892040"/>
<dbReference type="EMBL" id="CP009149">
    <property type="protein sequence ID" value="AIJ06250.1"/>
    <property type="molecule type" value="Genomic_DNA"/>
</dbReference>
<dbReference type="AlphaFoldDB" id="A0A076LCK4"/>
<organism evidence="2 3">
    <name type="scientific">Methanocaldococcus bathoardescens</name>
    <dbReference type="NCBI Taxonomy" id="1301915"/>
    <lineage>
        <taxon>Archaea</taxon>
        <taxon>Methanobacteriati</taxon>
        <taxon>Methanobacteriota</taxon>
        <taxon>Methanomada group</taxon>
        <taxon>Methanococci</taxon>
        <taxon>Methanococcales</taxon>
        <taxon>Methanocaldococcaceae</taxon>
        <taxon>Methanocaldococcus</taxon>
    </lineage>
</organism>
<dbReference type="RefSeq" id="WP_048202344.1">
    <property type="nucleotide sequence ID" value="NZ_CP009149.1"/>
</dbReference>
<proteinExistence type="predicted"/>
<dbReference type="Proteomes" id="UP000028781">
    <property type="component" value="Chromosome"/>
</dbReference>
<dbReference type="HOGENOM" id="CLU_2353214_0_0_2"/>
<keyword evidence="1" id="KW-0812">Transmembrane</keyword>
<sequence>MGEIIIIMLLLTSAGLIGIYCILNKDKTQAIKTYKKLQEEKIDNEIKMLKSLKGNISSKASDDIIKNIMNSRNTLLENALKDDFMEVDIYSKIRKD</sequence>
<dbReference type="OrthoDB" id="375176at2157"/>
<keyword evidence="1" id="KW-1133">Transmembrane helix</keyword>
<evidence type="ECO:0000256" key="1">
    <source>
        <dbReference type="SAM" id="Phobius"/>
    </source>
</evidence>
<dbReference type="KEGG" id="mjh:JH146_1408"/>
<dbReference type="STRING" id="1301915.JH146_1408"/>
<evidence type="ECO:0000313" key="3">
    <source>
        <dbReference type="Proteomes" id="UP000028781"/>
    </source>
</evidence>
<feature type="transmembrane region" description="Helical" evidence="1">
    <location>
        <begin position="6"/>
        <end position="23"/>
    </location>
</feature>
<protein>
    <submittedName>
        <fullName evidence="2">Uncharacterized protein</fullName>
    </submittedName>
</protein>
<reference evidence="2 3" key="1">
    <citation type="journal article" date="2015" name="Int. J. Syst. Evol. Microbiol.">
        <title>M ethanocaldococcus bathoardescens sp. nov., a hyperthermophilic methanogen isolated from a volcanically active deep-sea hydrothermal vent.</title>
        <authorList>
            <person name="Stewart L.C."/>
            <person name="Jung J.H."/>
            <person name="Kim Y.T."/>
            <person name="Kwon S.W."/>
            <person name="Park C.S."/>
            <person name="Holden J.F."/>
        </authorList>
    </citation>
    <scope>NUCLEOTIDE SEQUENCE [LARGE SCALE GENOMIC DNA]</scope>
    <source>
        <strain evidence="2 3">JH146</strain>
    </source>
</reference>
<evidence type="ECO:0000313" key="2">
    <source>
        <dbReference type="EMBL" id="AIJ06250.1"/>
    </source>
</evidence>
<accession>A0A076LCK4</accession>
<name>A0A076LCK4_9EURY</name>
<keyword evidence="1" id="KW-0472">Membrane</keyword>